<dbReference type="GO" id="GO:0003677">
    <property type="term" value="F:DNA binding"/>
    <property type="evidence" value="ECO:0007669"/>
    <property type="project" value="UniProtKB-KW"/>
</dbReference>
<sequence>MIASERKIFIINELNKKGVVNLKEIAAQLNISEATVRRDFEKLEKEGKLKRVLGGATITDENYPLLDNAELTMNEKISLNYEEKNKISIYASQFVKDGDCVFIDGGTTLVPLIRYLSEKRIKIVTHSNLAMSKIINNVNAEIFLIGGLYLPYYGMSVGPIAQNMLKNFHFDHAFIGCSGVDLEAGISYTTEVESPIMKTIAMENSKHSYLLIDSSKLDKRGFFKFKSLDEFDKIICNSSSTELEIPENFIFI</sequence>
<dbReference type="PRINTS" id="PR00037">
    <property type="entry name" value="HTHLACR"/>
</dbReference>
<dbReference type="Pfam" id="PF08220">
    <property type="entry name" value="HTH_DeoR"/>
    <property type="match status" value="1"/>
</dbReference>
<gene>
    <name evidence="5" type="ORF">BEN51_07125</name>
</gene>
<dbReference type="InterPro" id="IPR018356">
    <property type="entry name" value="Tscrpt_reg_HTH_DeoR_CS"/>
</dbReference>
<evidence type="ECO:0000313" key="5">
    <source>
        <dbReference type="EMBL" id="ASW43261.1"/>
    </source>
</evidence>
<dbReference type="InterPro" id="IPR050313">
    <property type="entry name" value="Carb_Metab_HTH_regulators"/>
</dbReference>
<evidence type="ECO:0000256" key="2">
    <source>
        <dbReference type="ARBA" id="ARBA00023125"/>
    </source>
</evidence>
<evidence type="ECO:0000256" key="3">
    <source>
        <dbReference type="ARBA" id="ARBA00023163"/>
    </source>
</evidence>
<dbReference type="AlphaFoldDB" id="A0A343JCK3"/>
<dbReference type="PANTHER" id="PTHR30363:SF44">
    <property type="entry name" value="AGA OPERON TRANSCRIPTIONAL REPRESSOR-RELATED"/>
    <property type="match status" value="1"/>
</dbReference>
<evidence type="ECO:0000259" key="4">
    <source>
        <dbReference type="PROSITE" id="PS51000"/>
    </source>
</evidence>
<dbReference type="Proteomes" id="UP000264883">
    <property type="component" value="Chromosome"/>
</dbReference>
<dbReference type="GO" id="GO:0003700">
    <property type="term" value="F:DNA-binding transcription factor activity"/>
    <property type="evidence" value="ECO:0007669"/>
    <property type="project" value="InterPro"/>
</dbReference>
<dbReference type="PANTHER" id="PTHR30363">
    <property type="entry name" value="HTH-TYPE TRANSCRIPTIONAL REGULATOR SRLR-RELATED"/>
    <property type="match status" value="1"/>
</dbReference>
<accession>A0A343JCK3</accession>
<feature type="domain" description="HTH deoR-type" evidence="4">
    <location>
        <begin position="3"/>
        <end position="58"/>
    </location>
</feature>
<evidence type="ECO:0000313" key="6">
    <source>
        <dbReference type="Proteomes" id="UP000264883"/>
    </source>
</evidence>
<dbReference type="EMBL" id="CP016786">
    <property type="protein sequence ID" value="ASW43261.1"/>
    <property type="molecule type" value="Genomic_DNA"/>
</dbReference>
<dbReference type="SUPFAM" id="SSF46785">
    <property type="entry name" value="Winged helix' DNA-binding domain"/>
    <property type="match status" value="1"/>
</dbReference>
<dbReference type="InterPro" id="IPR037171">
    <property type="entry name" value="NagB/RpiA_transferase-like"/>
</dbReference>
<dbReference type="KEGG" id="cia:BEN51_07125"/>
<keyword evidence="1" id="KW-0805">Transcription regulation</keyword>
<reference evidence="5 6" key="1">
    <citation type="submission" date="2016-08" db="EMBL/GenBank/DDBJ databases">
        <title>Complete Genome Sequence Of The Indigo Reducing Clostridium isatidis DSM15098.</title>
        <authorList>
            <person name="Little G.T."/>
            <person name="Minton N.P."/>
        </authorList>
    </citation>
    <scope>NUCLEOTIDE SEQUENCE [LARGE SCALE GENOMIC DNA]</scope>
    <source>
        <strain evidence="5 6">DSM 15098</strain>
    </source>
</reference>
<dbReference type="RefSeq" id="WP_119865397.1">
    <property type="nucleotide sequence ID" value="NZ_CP016786.1"/>
</dbReference>
<dbReference type="InterPro" id="IPR036390">
    <property type="entry name" value="WH_DNA-bd_sf"/>
</dbReference>
<dbReference type="Gene3D" id="1.10.10.10">
    <property type="entry name" value="Winged helix-like DNA-binding domain superfamily/Winged helix DNA-binding domain"/>
    <property type="match status" value="1"/>
</dbReference>
<keyword evidence="6" id="KW-1185">Reference proteome</keyword>
<dbReference type="PROSITE" id="PS51000">
    <property type="entry name" value="HTH_DEOR_2"/>
    <property type="match status" value="1"/>
</dbReference>
<dbReference type="InterPro" id="IPR001034">
    <property type="entry name" value="DeoR_HTH"/>
</dbReference>
<dbReference type="PROSITE" id="PS00894">
    <property type="entry name" value="HTH_DEOR_1"/>
    <property type="match status" value="1"/>
</dbReference>
<dbReference type="OrthoDB" id="9797223at2"/>
<dbReference type="Pfam" id="PF00455">
    <property type="entry name" value="DeoRC"/>
    <property type="match status" value="1"/>
</dbReference>
<dbReference type="SMART" id="SM00420">
    <property type="entry name" value="HTH_DEOR"/>
    <property type="match status" value="1"/>
</dbReference>
<dbReference type="Gene3D" id="3.40.50.1360">
    <property type="match status" value="1"/>
</dbReference>
<dbReference type="InterPro" id="IPR014036">
    <property type="entry name" value="DeoR-like_C"/>
</dbReference>
<proteinExistence type="predicted"/>
<name>A0A343JCK3_9CLOT</name>
<organism evidence="5 6">
    <name type="scientific">Clostridium isatidis</name>
    <dbReference type="NCBI Taxonomy" id="182773"/>
    <lineage>
        <taxon>Bacteria</taxon>
        <taxon>Bacillati</taxon>
        <taxon>Bacillota</taxon>
        <taxon>Clostridia</taxon>
        <taxon>Eubacteriales</taxon>
        <taxon>Clostridiaceae</taxon>
        <taxon>Clostridium</taxon>
    </lineage>
</organism>
<dbReference type="InterPro" id="IPR036388">
    <property type="entry name" value="WH-like_DNA-bd_sf"/>
</dbReference>
<dbReference type="SMART" id="SM01134">
    <property type="entry name" value="DeoRC"/>
    <property type="match status" value="1"/>
</dbReference>
<keyword evidence="3" id="KW-0804">Transcription</keyword>
<keyword evidence="2" id="KW-0238">DNA-binding</keyword>
<evidence type="ECO:0000256" key="1">
    <source>
        <dbReference type="ARBA" id="ARBA00023015"/>
    </source>
</evidence>
<dbReference type="SUPFAM" id="SSF100950">
    <property type="entry name" value="NagB/RpiA/CoA transferase-like"/>
    <property type="match status" value="1"/>
</dbReference>
<protein>
    <recommendedName>
        <fullName evidence="4">HTH deoR-type domain-containing protein</fullName>
    </recommendedName>
</protein>